<keyword evidence="2" id="KW-1133">Transmembrane helix</keyword>
<dbReference type="Proteomes" id="UP000504607">
    <property type="component" value="Chromosome 5"/>
</dbReference>
<gene>
    <name evidence="4" type="primary">LOC105045691</name>
</gene>
<dbReference type="RefSeq" id="XP_029120669.1">
    <property type="nucleotide sequence ID" value="XM_029264836.1"/>
</dbReference>
<dbReference type="AlphaFoldDB" id="A0A8N4EZR3"/>
<reference evidence="4" key="1">
    <citation type="submission" date="2025-08" db="UniProtKB">
        <authorList>
            <consortium name="RefSeq"/>
        </authorList>
    </citation>
    <scope>IDENTIFICATION</scope>
</reference>
<evidence type="ECO:0000256" key="2">
    <source>
        <dbReference type="SAM" id="Phobius"/>
    </source>
</evidence>
<dbReference type="OrthoDB" id="1707227at2759"/>
<feature type="transmembrane region" description="Helical" evidence="2">
    <location>
        <begin position="6"/>
        <end position="30"/>
    </location>
</feature>
<organism evidence="3 4">
    <name type="scientific">Elaeis guineensis var. tenera</name>
    <name type="common">Oil palm</name>
    <dbReference type="NCBI Taxonomy" id="51953"/>
    <lineage>
        <taxon>Eukaryota</taxon>
        <taxon>Viridiplantae</taxon>
        <taxon>Streptophyta</taxon>
        <taxon>Embryophyta</taxon>
        <taxon>Tracheophyta</taxon>
        <taxon>Spermatophyta</taxon>
        <taxon>Magnoliopsida</taxon>
        <taxon>Liliopsida</taxon>
        <taxon>Arecaceae</taxon>
        <taxon>Arecoideae</taxon>
        <taxon>Cocoseae</taxon>
        <taxon>Elaeidinae</taxon>
        <taxon>Elaeis</taxon>
    </lineage>
</organism>
<dbReference type="InterPro" id="IPR045884">
    <property type="entry name" value="At5g59350-like"/>
</dbReference>
<proteinExistence type="predicted"/>
<dbReference type="PANTHER" id="PTHR34054:SF2">
    <property type="entry name" value="EXPRESSED PROTEIN"/>
    <property type="match status" value="1"/>
</dbReference>
<protein>
    <submittedName>
        <fullName evidence="4">Uncharacterized protein LOC105045691</fullName>
    </submittedName>
</protein>
<sequence length="328" mass="36367">MGHLSSLRIGLSLVSGFLFLALAAELYYLFWWKKREPNRDIEANYTSPVRELLYLFCWKKPSSQSPTALNPQEISTSANATGHSDDGHLYLHSNSGKDLLLRPFGGGEESMEAELMRLHSLSGPPRFLFTIKEETKEDLESEDGRSRGGRSRKGSRGKSLSDLLVSVETPFLTPLSSPPFFTPPLTPLDCYSQHGFNPLFESSKEDDLSRLKSSPPPKFKFLKDAEEKLSRKTLMEEAMKPQRNGEVVEDVAKKQASVPSHKPIAAASPPTCPPEEEDGSFITIVMGKNREKGHQLYSSSSQVIPLPSSPSNIRATHGKPISHLSSKE</sequence>
<dbReference type="KEGG" id="egu:105045691"/>
<dbReference type="GeneID" id="105045691"/>
<feature type="compositionally biased region" description="Basic residues" evidence="1">
    <location>
        <begin position="147"/>
        <end position="156"/>
    </location>
</feature>
<dbReference type="PANTHER" id="PTHR34054">
    <property type="entry name" value="EXPRESSED PROTEIN"/>
    <property type="match status" value="1"/>
</dbReference>
<name>A0A8N4EZR3_ELAGV</name>
<keyword evidence="2" id="KW-0812">Transmembrane</keyword>
<keyword evidence="2" id="KW-0472">Membrane</keyword>
<accession>A0A8N4EZR3</accession>
<keyword evidence="3" id="KW-1185">Reference proteome</keyword>
<feature type="region of interest" description="Disordered" evidence="1">
    <location>
        <begin position="64"/>
        <end position="87"/>
    </location>
</feature>
<feature type="region of interest" description="Disordered" evidence="1">
    <location>
        <begin position="252"/>
        <end position="328"/>
    </location>
</feature>
<feature type="compositionally biased region" description="Polar residues" evidence="1">
    <location>
        <begin position="64"/>
        <end position="82"/>
    </location>
</feature>
<evidence type="ECO:0000256" key="1">
    <source>
        <dbReference type="SAM" id="MobiDB-lite"/>
    </source>
</evidence>
<feature type="region of interest" description="Disordered" evidence="1">
    <location>
        <begin position="133"/>
        <end position="159"/>
    </location>
</feature>
<feature type="compositionally biased region" description="Low complexity" evidence="1">
    <location>
        <begin position="298"/>
        <end position="311"/>
    </location>
</feature>
<dbReference type="RefSeq" id="XP_073114670.1">
    <property type="nucleotide sequence ID" value="XM_073258569.1"/>
</dbReference>
<evidence type="ECO:0000313" key="4">
    <source>
        <dbReference type="RefSeq" id="XP_029120669.1"/>
    </source>
</evidence>
<evidence type="ECO:0000313" key="3">
    <source>
        <dbReference type="Proteomes" id="UP000504607"/>
    </source>
</evidence>